<dbReference type="PANTHER" id="PTHR13407">
    <property type="entry name" value="RNF121 PROTEIN"/>
    <property type="match status" value="1"/>
</dbReference>
<proteinExistence type="predicted"/>
<reference evidence="7 8" key="1">
    <citation type="submission" date="2019-11" db="EMBL/GenBank/DDBJ databases">
        <title>Strigops habroptila (kakapo) genome, bStrHab1, primary haplotype, v2.</title>
        <authorList>
            <person name="Jarvis E.D."/>
            <person name="Howard J."/>
            <person name="Rhie A."/>
            <person name="Phillippy A."/>
            <person name="Korlach J."/>
            <person name="Digby A."/>
            <person name="Iorns D."/>
            <person name="Eason D."/>
            <person name="Robertson B."/>
            <person name="Raemaekers T."/>
            <person name="Howe K."/>
            <person name="Lewin H."/>
            <person name="Damas J."/>
            <person name="Hastie A."/>
            <person name="Tracey A."/>
            <person name="Chow W."/>
            <person name="Fedrigo O."/>
        </authorList>
    </citation>
    <scope>NUCLEOTIDE SEQUENCE [LARGE SCALE GENOMIC DNA]</scope>
</reference>
<protein>
    <submittedName>
        <fullName evidence="7">Ring finger protein 175</fullName>
    </submittedName>
</protein>
<comment type="subcellular location">
    <subcellularLocation>
        <location evidence="1">Membrane</location>
        <topology evidence="1">Multi-pass membrane protein</topology>
    </subcellularLocation>
</comment>
<sequence length="254" mass="29491">MHAKHYGYESMHIEMVLVLIAALAVAQIVLSVTAKTLSITQFTLLYVWVVPLYFTIRLYWCRSLSVWGMFSVINSHITFRATCLEQSFFSLIRCLVYKCFLLIYKLIYAFGIVDYLAIMFGFNLHQYYICSDYMASTICVSAGDHHTENYLQVCGQKIFVDINEEGIIENTYQLSCNPVFHKSYFHGWCLVSKNQAYSCCLKKVDSKRMLSNPYPLPNKQLLDWLCYLVVRQPVVISIIQDISYSMGLEYDSDY</sequence>
<feature type="transmembrane region" description="Helical" evidence="6">
    <location>
        <begin position="41"/>
        <end position="60"/>
    </location>
</feature>
<accession>A0A672UBT1</accession>
<evidence type="ECO:0000256" key="1">
    <source>
        <dbReference type="ARBA" id="ARBA00004141"/>
    </source>
</evidence>
<evidence type="ECO:0000256" key="2">
    <source>
        <dbReference type="ARBA" id="ARBA00022692"/>
    </source>
</evidence>
<evidence type="ECO:0000313" key="8">
    <source>
        <dbReference type="Proteomes" id="UP000472266"/>
    </source>
</evidence>
<keyword evidence="5 6" id="KW-0472">Membrane</keyword>
<evidence type="ECO:0000256" key="3">
    <source>
        <dbReference type="ARBA" id="ARBA00022723"/>
    </source>
</evidence>
<dbReference type="Ensembl" id="ENSSHBT00005013475.1">
    <property type="protein sequence ID" value="ENSSHBP00005011203.1"/>
    <property type="gene ID" value="ENSSHBG00005009722.1"/>
</dbReference>
<dbReference type="PANTHER" id="PTHR13407:SF0">
    <property type="entry name" value="FI05221P"/>
    <property type="match status" value="1"/>
</dbReference>
<dbReference type="GO" id="GO:0036503">
    <property type="term" value="P:ERAD pathway"/>
    <property type="evidence" value="ECO:0007669"/>
    <property type="project" value="TreeGrafter"/>
</dbReference>
<dbReference type="InParanoid" id="A0A672UBT1"/>
<name>A0A672UBT1_STRHB</name>
<feature type="transmembrane region" description="Helical" evidence="6">
    <location>
        <begin position="99"/>
        <end position="122"/>
    </location>
</feature>
<reference evidence="7" key="3">
    <citation type="submission" date="2025-09" db="UniProtKB">
        <authorList>
            <consortium name="Ensembl"/>
        </authorList>
    </citation>
    <scope>IDENTIFICATION</scope>
</reference>
<keyword evidence="2 6" id="KW-0812">Transmembrane</keyword>
<keyword evidence="3" id="KW-0479">Metal-binding</keyword>
<dbReference type="OMA" id="PYWERTH"/>
<dbReference type="Proteomes" id="UP000472266">
    <property type="component" value="Chromosome 8"/>
</dbReference>
<dbReference type="GeneTree" id="ENSGT00390000013075"/>
<organism evidence="7 8">
    <name type="scientific">Strigops habroptila</name>
    <name type="common">Kakapo</name>
    <dbReference type="NCBI Taxonomy" id="2489341"/>
    <lineage>
        <taxon>Eukaryota</taxon>
        <taxon>Metazoa</taxon>
        <taxon>Chordata</taxon>
        <taxon>Craniata</taxon>
        <taxon>Vertebrata</taxon>
        <taxon>Euteleostomi</taxon>
        <taxon>Archelosauria</taxon>
        <taxon>Archosauria</taxon>
        <taxon>Dinosauria</taxon>
        <taxon>Saurischia</taxon>
        <taxon>Theropoda</taxon>
        <taxon>Coelurosauria</taxon>
        <taxon>Aves</taxon>
        <taxon>Neognathae</taxon>
        <taxon>Neoaves</taxon>
        <taxon>Telluraves</taxon>
        <taxon>Australaves</taxon>
        <taxon>Psittaciformes</taxon>
        <taxon>Psittacidae</taxon>
        <taxon>Strigops</taxon>
    </lineage>
</organism>
<reference evidence="7" key="2">
    <citation type="submission" date="2025-08" db="UniProtKB">
        <authorList>
            <consortium name="Ensembl"/>
        </authorList>
    </citation>
    <scope>IDENTIFICATION</scope>
</reference>
<evidence type="ECO:0000256" key="4">
    <source>
        <dbReference type="ARBA" id="ARBA00022989"/>
    </source>
</evidence>
<keyword evidence="8" id="KW-1185">Reference proteome</keyword>
<dbReference type="AlphaFoldDB" id="A0A672UBT1"/>
<evidence type="ECO:0000256" key="6">
    <source>
        <dbReference type="SAM" id="Phobius"/>
    </source>
</evidence>
<evidence type="ECO:0000256" key="5">
    <source>
        <dbReference type="ARBA" id="ARBA00023136"/>
    </source>
</evidence>
<dbReference type="GO" id="GO:0005789">
    <property type="term" value="C:endoplasmic reticulum membrane"/>
    <property type="evidence" value="ECO:0007669"/>
    <property type="project" value="TreeGrafter"/>
</dbReference>
<gene>
    <name evidence="7" type="primary">RNF175</name>
</gene>
<evidence type="ECO:0000313" key="7">
    <source>
        <dbReference type="Ensembl" id="ENSSHBP00005011203.1"/>
    </source>
</evidence>
<dbReference type="GO" id="GO:0046872">
    <property type="term" value="F:metal ion binding"/>
    <property type="evidence" value="ECO:0007669"/>
    <property type="project" value="UniProtKB-KW"/>
</dbReference>
<dbReference type="GO" id="GO:0061630">
    <property type="term" value="F:ubiquitin protein ligase activity"/>
    <property type="evidence" value="ECO:0007669"/>
    <property type="project" value="TreeGrafter"/>
</dbReference>
<dbReference type="GO" id="GO:0000139">
    <property type="term" value="C:Golgi membrane"/>
    <property type="evidence" value="ECO:0007669"/>
    <property type="project" value="TreeGrafter"/>
</dbReference>
<keyword evidence="4 6" id="KW-1133">Transmembrane helix</keyword>
<dbReference type="InterPro" id="IPR040176">
    <property type="entry name" value="RNF121/RNF175"/>
</dbReference>